<accession>A0ABU1K288</accession>
<comment type="caution">
    <text evidence="2">The sequence shown here is derived from an EMBL/GenBank/DDBJ whole genome shotgun (WGS) entry which is preliminary data.</text>
</comment>
<proteinExistence type="predicted"/>
<dbReference type="Proteomes" id="UP001257659">
    <property type="component" value="Unassembled WGS sequence"/>
</dbReference>
<name>A0ABU1K288_9FLAO</name>
<gene>
    <name evidence="2" type="ORF">GGR31_000335</name>
</gene>
<keyword evidence="1" id="KW-0732">Signal</keyword>
<dbReference type="EMBL" id="JAVDQA010000001">
    <property type="protein sequence ID" value="MDR6299719.1"/>
    <property type="molecule type" value="Genomic_DNA"/>
</dbReference>
<protein>
    <recommendedName>
        <fullName evidence="4">Lipocalin-like domain-containing protein</fullName>
    </recommendedName>
</protein>
<evidence type="ECO:0008006" key="4">
    <source>
        <dbReference type="Google" id="ProtNLM"/>
    </source>
</evidence>
<keyword evidence="3" id="KW-1185">Reference proteome</keyword>
<sequence length="150" mass="17440">MKTFLKLSLFLFIGMLLSCSSDDATDNTNVENPEESLSEEEKLLGTWALSDREPYGIEDCERLTTFNFGEENYMEYTLAYGDEASECEEILLIGTWEFLNEKEKQIFIEVNSEDESALTTRTFTYDFVDEETLEVTYEEEFLGVETFKKQ</sequence>
<dbReference type="PROSITE" id="PS51257">
    <property type="entry name" value="PROKAR_LIPOPROTEIN"/>
    <property type="match status" value="1"/>
</dbReference>
<organism evidence="2 3">
    <name type="scientific">Mesonia maritima</name>
    <dbReference type="NCBI Taxonomy" id="1793873"/>
    <lineage>
        <taxon>Bacteria</taxon>
        <taxon>Pseudomonadati</taxon>
        <taxon>Bacteroidota</taxon>
        <taxon>Flavobacteriia</taxon>
        <taxon>Flavobacteriales</taxon>
        <taxon>Flavobacteriaceae</taxon>
        <taxon>Mesonia</taxon>
    </lineage>
</organism>
<dbReference type="RefSeq" id="WP_309726652.1">
    <property type="nucleotide sequence ID" value="NZ_JAVDQA010000001.1"/>
</dbReference>
<evidence type="ECO:0000313" key="2">
    <source>
        <dbReference type="EMBL" id="MDR6299719.1"/>
    </source>
</evidence>
<evidence type="ECO:0000313" key="3">
    <source>
        <dbReference type="Proteomes" id="UP001257659"/>
    </source>
</evidence>
<evidence type="ECO:0000256" key="1">
    <source>
        <dbReference type="SAM" id="SignalP"/>
    </source>
</evidence>
<reference evidence="2 3" key="1">
    <citation type="submission" date="2023-07" db="EMBL/GenBank/DDBJ databases">
        <title>Genomic Encyclopedia of Type Strains, Phase IV (KMG-IV): sequencing the most valuable type-strain genomes for metagenomic binning, comparative biology and taxonomic classification.</title>
        <authorList>
            <person name="Goeker M."/>
        </authorList>
    </citation>
    <scope>NUCLEOTIDE SEQUENCE [LARGE SCALE GENOMIC DNA]</scope>
    <source>
        <strain evidence="2 3">DSM 102814</strain>
    </source>
</reference>
<feature type="signal peptide" evidence="1">
    <location>
        <begin position="1"/>
        <end position="24"/>
    </location>
</feature>
<feature type="chain" id="PRO_5047493764" description="Lipocalin-like domain-containing protein" evidence="1">
    <location>
        <begin position="25"/>
        <end position="150"/>
    </location>
</feature>